<comment type="caution">
    <text evidence="1">The sequence shown here is derived from an EMBL/GenBank/DDBJ whole genome shotgun (WGS) entry which is preliminary data.</text>
</comment>
<organism evidence="1 2">
    <name type="scientific">Leucocoprinus birnbaumii</name>
    <dbReference type="NCBI Taxonomy" id="56174"/>
    <lineage>
        <taxon>Eukaryota</taxon>
        <taxon>Fungi</taxon>
        <taxon>Dikarya</taxon>
        <taxon>Basidiomycota</taxon>
        <taxon>Agaricomycotina</taxon>
        <taxon>Agaricomycetes</taxon>
        <taxon>Agaricomycetidae</taxon>
        <taxon>Agaricales</taxon>
        <taxon>Agaricineae</taxon>
        <taxon>Agaricaceae</taxon>
        <taxon>Leucocoprinus</taxon>
    </lineage>
</organism>
<protein>
    <submittedName>
        <fullName evidence="1">Uncharacterized protein</fullName>
    </submittedName>
</protein>
<keyword evidence="2" id="KW-1185">Reference proteome</keyword>
<evidence type="ECO:0000313" key="2">
    <source>
        <dbReference type="Proteomes" id="UP001213000"/>
    </source>
</evidence>
<name>A0AAD5VYX6_9AGAR</name>
<sequence length="88" mass="9015">MWPFPSAHPSLPQCSAGYCSKPLSITLLTIISVYALCNAAADIGVVNPVANVLDTPVIAVALDQAEIPLPITSPSMKPLSGSLVGELG</sequence>
<proteinExistence type="predicted"/>
<reference evidence="1" key="1">
    <citation type="submission" date="2022-07" db="EMBL/GenBank/DDBJ databases">
        <title>Genome Sequence of Leucocoprinus birnbaumii.</title>
        <authorList>
            <person name="Buettner E."/>
        </authorList>
    </citation>
    <scope>NUCLEOTIDE SEQUENCE</scope>
    <source>
        <strain evidence="1">VT141</strain>
    </source>
</reference>
<accession>A0AAD5VYX6</accession>
<dbReference type="AlphaFoldDB" id="A0AAD5VYX6"/>
<dbReference type="Proteomes" id="UP001213000">
    <property type="component" value="Unassembled WGS sequence"/>
</dbReference>
<dbReference type="EMBL" id="JANIEX010000105">
    <property type="protein sequence ID" value="KAJ3573369.1"/>
    <property type="molecule type" value="Genomic_DNA"/>
</dbReference>
<evidence type="ECO:0000313" key="1">
    <source>
        <dbReference type="EMBL" id="KAJ3573369.1"/>
    </source>
</evidence>
<gene>
    <name evidence="1" type="ORF">NP233_g2467</name>
</gene>